<dbReference type="Proteomes" id="UP000298652">
    <property type="component" value="Chromosome 9"/>
</dbReference>
<evidence type="ECO:0000313" key="2">
    <source>
        <dbReference type="EMBL" id="TKV90934.1"/>
    </source>
</evidence>
<proteinExistence type="predicted"/>
<feature type="chain" id="PRO_5020236992" description="Secreted protein" evidence="1">
    <location>
        <begin position="27"/>
        <end position="73"/>
    </location>
</feature>
<evidence type="ECO:0000313" key="3">
    <source>
        <dbReference type="Proteomes" id="UP000298652"/>
    </source>
</evidence>
<keyword evidence="3" id="KW-1185">Reference proteome</keyword>
<organism evidence="2 3">
    <name type="scientific">Setaria viridis</name>
    <name type="common">Green bristlegrass</name>
    <name type="synonym">Setaria italica subsp. viridis</name>
    <dbReference type="NCBI Taxonomy" id="4556"/>
    <lineage>
        <taxon>Eukaryota</taxon>
        <taxon>Viridiplantae</taxon>
        <taxon>Streptophyta</taxon>
        <taxon>Embryophyta</taxon>
        <taxon>Tracheophyta</taxon>
        <taxon>Spermatophyta</taxon>
        <taxon>Magnoliopsida</taxon>
        <taxon>Liliopsida</taxon>
        <taxon>Poales</taxon>
        <taxon>Poaceae</taxon>
        <taxon>PACMAD clade</taxon>
        <taxon>Panicoideae</taxon>
        <taxon>Panicodae</taxon>
        <taxon>Paniceae</taxon>
        <taxon>Cenchrinae</taxon>
        <taxon>Setaria</taxon>
    </lineage>
</organism>
<evidence type="ECO:0000256" key="1">
    <source>
        <dbReference type="SAM" id="SignalP"/>
    </source>
</evidence>
<protein>
    <recommendedName>
        <fullName evidence="4">Secreted protein</fullName>
    </recommendedName>
</protein>
<gene>
    <name evidence="2" type="ORF">SEVIR_9G061150v2</name>
</gene>
<sequence>MRLWRCGPPQCISILVPISSTMLLLPQEAVIQLATTTSPRLRDCSYGRGFICNVWHECLGLITAKSYVEYFKF</sequence>
<feature type="signal peptide" evidence="1">
    <location>
        <begin position="1"/>
        <end position="26"/>
    </location>
</feature>
<keyword evidence="1" id="KW-0732">Signal</keyword>
<reference evidence="2" key="1">
    <citation type="submission" date="2019-03" db="EMBL/GenBank/DDBJ databases">
        <title>WGS assembly of Setaria viridis.</title>
        <authorList>
            <person name="Huang P."/>
            <person name="Jenkins J."/>
            <person name="Grimwood J."/>
            <person name="Barry K."/>
            <person name="Healey A."/>
            <person name="Mamidi S."/>
            <person name="Sreedasyam A."/>
            <person name="Shu S."/>
            <person name="Feldman M."/>
            <person name="Wu J."/>
            <person name="Yu Y."/>
            <person name="Chen C."/>
            <person name="Johnson J."/>
            <person name="Rokhsar D."/>
            <person name="Baxter I."/>
            <person name="Schmutz J."/>
            <person name="Brutnell T."/>
            <person name="Kellogg E."/>
        </authorList>
    </citation>
    <scope>NUCLEOTIDE SEQUENCE [LARGE SCALE GENOMIC DNA]</scope>
</reference>
<dbReference type="EMBL" id="CM016560">
    <property type="protein sequence ID" value="TKV90934.1"/>
    <property type="molecule type" value="Genomic_DNA"/>
</dbReference>
<evidence type="ECO:0008006" key="4">
    <source>
        <dbReference type="Google" id="ProtNLM"/>
    </source>
</evidence>
<dbReference type="AlphaFoldDB" id="A0A4U6SS05"/>
<accession>A0A4U6SS05</accession>
<dbReference type="Gramene" id="TKV90934">
    <property type="protein sequence ID" value="TKV90934"/>
    <property type="gene ID" value="SEVIR_9G061150v2"/>
</dbReference>
<name>A0A4U6SS05_SETVI</name>